<dbReference type="EMBL" id="JACHDP010000001">
    <property type="protein sequence ID" value="MBB5475978.1"/>
    <property type="molecule type" value="Genomic_DNA"/>
</dbReference>
<evidence type="ECO:0000256" key="5">
    <source>
        <dbReference type="SAM" id="SignalP"/>
    </source>
</evidence>
<organism evidence="7 8">
    <name type="scientific">Micromonospora parathelypteridis</name>
    <dbReference type="NCBI Taxonomy" id="1839617"/>
    <lineage>
        <taxon>Bacteria</taxon>
        <taxon>Bacillati</taxon>
        <taxon>Actinomycetota</taxon>
        <taxon>Actinomycetes</taxon>
        <taxon>Micromonosporales</taxon>
        <taxon>Micromonosporaceae</taxon>
        <taxon>Micromonospora</taxon>
    </lineage>
</organism>
<dbReference type="PANTHER" id="PTHR30290">
    <property type="entry name" value="PERIPLASMIC BINDING COMPONENT OF ABC TRANSPORTER"/>
    <property type="match status" value="1"/>
</dbReference>
<dbReference type="CDD" id="cd08492">
    <property type="entry name" value="PBP2_NikA_DppA_OppA_like_15"/>
    <property type="match status" value="1"/>
</dbReference>
<evidence type="ECO:0000256" key="4">
    <source>
        <dbReference type="ARBA" id="ARBA00022729"/>
    </source>
</evidence>
<evidence type="ECO:0000256" key="3">
    <source>
        <dbReference type="ARBA" id="ARBA00022448"/>
    </source>
</evidence>
<dbReference type="GO" id="GO:0042597">
    <property type="term" value="C:periplasmic space"/>
    <property type="evidence" value="ECO:0007669"/>
    <property type="project" value="UniProtKB-ARBA"/>
</dbReference>
<keyword evidence="3" id="KW-0813">Transport</keyword>
<evidence type="ECO:0000256" key="2">
    <source>
        <dbReference type="ARBA" id="ARBA00005695"/>
    </source>
</evidence>
<dbReference type="InterPro" id="IPR039424">
    <property type="entry name" value="SBP_5"/>
</dbReference>
<name>A0A840VSH5_9ACTN</name>
<dbReference type="PIRSF" id="PIRSF002741">
    <property type="entry name" value="MppA"/>
    <property type="match status" value="1"/>
</dbReference>
<feature type="chain" id="PRO_5032996443" evidence="5">
    <location>
        <begin position="35"/>
        <end position="547"/>
    </location>
</feature>
<dbReference type="GO" id="GO:1904680">
    <property type="term" value="F:peptide transmembrane transporter activity"/>
    <property type="evidence" value="ECO:0007669"/>
    <property type="project" value="TreeGrafter"/>
</dbReference>
<dbReference type="GO" id="GO:0043190">
    <property type="term" value="C:ATP-binding cassette (ABC) transporter complex"/>
    <property type="evidence" value="ECO:0007669"/>
    <property type="project" value="InterPro"/>
</dbReference>
<comment type="caution">
    <text evidence="7">The sequence shown here is derived from an EMBL/GenBank/DDBJ whole genome shotgun (WGS) entry which is preliminary data.</text>
</comment>
<dbReference type="RefSeq" id="WP_184176069.1">
    <property type="nucleotide sequence ID" value="NZ_BMNF01000008.1"/>
</dbReference>
<dbReference type="InterPro" id="IPR030678">
    <property type="entry name" value="Peptide/Ni-bd"/>
</dbReference>
<evidence type="ECO:0000256" key="1">
    <source>
        <dbReference type="ARBA" id="ARBA00004196"/>
    </source>
</evidence>
<feature type="domain" description="Solute-binding protein family 5" evidence="6">
    <location>
        <begin position="85"/>
        <end position="461"/>
    </location>
</feature>
<comment type="subcellular location">
    <subcellularLocation>
        <location evidence="1">Cell envelope</location>
    </subcellularLocation>
</comment>
<dbReference type="Gene3D" id="3.40.190.10">
    <property type="entry name" value="Periplasmic binding protein-like II"/>
    <property type="match status" value="1"/>
</dbReference>
<reference evidence="7 8" key="1">
    <citation type="submission" date="2020-08" db="EMBL/GenBank/DDBJ databases">
        <title>Sequencing the genomes of 1000 actinobacteria strains.</title>
        <authorList>
            <person name="Klenk H.-P."/>
        </authorList>
    </citation>
    <scope>NUCLEOTIDE SEQUENCE [LARGE SCALE GENOMIC DNA]</scope>
    <source>
        <strain evidence="7 8">DSM 103125</strain>
    </source>
</reference>
<comment type="similarity">
    <text evidence="2">Belongs to the bacterial solute-binding protein 5 family.</text>
</comment>
<evidence type="ECO:0000313" key="8">
    <source>
        <dbReference type="Proteomes" id="UP000586947"/>
    </source>
</evidence>
<dbReference type="SUPFAM" id="SSF53850">
    <property type="entry name" value="Periplasmic binding protein-like II"/>
    <property type="match status" value="1"/>
</dbReference>
<dbReference type="AlphaFoldDB" id="A0A840VSH5"/>
<accession>A0A840VSH5</accession>
<dbReference type="InterPro" id="IPR000914">
    <property type="entry name" value="SBP_5_dom"/>
</dbReference>
<sequence length="547" mass="58744">MPSNRLRTLAAAALAPLLAVIAGCSTGTTPAAEAAGQPHSGGTLTWAVETEPITLNPHQYAQAKARLLVWNTFESLLTYDKQGRLVAWLATGWRAAPDGLSYTLTLRDGVTFSDGTPFDSAAVKANIDKLREPGYAPGVAAVQLRNLKTVEAVDARTVRLTLTTPDVLILDFLASPQGAQISPKSLRAAKNLKAGGVDVVGTGPFVLDRYVPGQELHYRRNAGYDWAPPTATHTGPAYLDGITYRFLKESAVRVGALTSSQVQLIEGVPATDQPLVTGNRTLRLSRELNSGSAYSYYFNTSRAPFDDLRVRQAFREAVDVDTVLKSVYRDTATRAWSVISPSSPLYDKSVEGGYSGDAGKANTLLDQAGWAKRDADGFRVKDGKRLTVRLVQSAPFVRDRRDVLAQAVQAAVKQSAGIDLKVSLVDQGTATQAFERNEYEVFDNSRADTDAGAALNLLLHSKGGINRTRVNDPRIDQLLESGQATSEPTKRAGIYADLQRQVITEQALALPLYAPADQIAASTSVGGARFEPTAGVPASAYDLWIGK</sequence>
<feature type="signal peptide" evidence="5">
    <location>
        <begin position="1"/>
        <end position="34"/>
    </location>
</feature>
<dbReference type="PANTHER" id="PTHR30290:SF10">
    <property type="entry name" value="PERIPLASMIC OLIGOPEPTIDE-BINDING PROTEIN-RELATED"/>
    <property type="match status" value="1"/>
</dbReference>
<evidence type="ECO:0000259" key="6">
    <source>
        <dbReference type="Pfam" id="PF00496"/>
    </source>
</evidence>
<protein>
    <submittedName>
        <fullName evidence="7">Peptide/nickel transport system substrate-binding protein</fullName>
    </submittedName>
</protein>
<keyword evidence="8" id="KW-1185">Reference proteome</keyword>
<dbReference type="Gene3D" id="3.10.105.10">
    <property type="entry name" value="Dipeptide-binding Protein, Domain 3"/>
    <property type="match status" value="1"/>
</dbReference>
<evidence type="ECO:0000313" key="7">
    <source>
        <dbReference type="EMBL" id="MBB5475978.1"/>
    </source>
</evidence>
<proteinExistence type="inferred from homology"/>
<dbReference type="Pfam" id="PF00496">
    <property type="entry name" value="SBP_bac_5"/>
    <property type="match status" value="1"/>
</dbReference>
<dbReference type="GO" id="GO:0030313">
    <property type="term" value="C:cell envelope"/>
    <property type="evidence" value="ECO:0007669"/>
    <property type="project" value="UniProtKB-SubCell"/>
</dbReference>
<dbReference type="GO" id="GO:0015833">
    <property type="term" value="P:peptide transport"/>
    <property type="evidence" value="ECO:0007669"/>
    <property type="project" value="TreeGrafter"/>
</dbReference>
<dbReference type="PROSITE" id="PS51257">
    <property type="entry name" value="PROKAR_LIPOPROTEIN"/>
    <property type="match status" value="1"/>
</dbReference>
<keyword evidence="4 5" id="KW-0732">Signal</keyword>
<gene>
    <name evidence="7" type="ORF">HNR20_000483</name>
</gene>
<dbReference type="Proteomes" id="UP000586947">
    <property type="component" value="Unassembled WGS sequence"/>
</dbReference>